<accession>C0PJT6</accession>
<evidence type="ECO:0000313" key="1">
    <source>
        <dbReference type="EMBL" id="ACN35452.1"/>
    </source>
</evidence>
<dbReference type="HOGENOM" id="CLU_2779555_0_0_1"/>
<sequence>MIMSFHVELPAGMKIQAEVVTEEKSTPVIEEESRPLHCNKGKPRCMQPLSCIFKRLLYTLSLVKCALSL</sequence>
<reference evidence="1" key="1">
    <citation type="journal article" date="2009" name="PLoS Genet.">
        <title>Sequencing, mapping, and analysis of 27,455 maize full-length cDNAs.</title>
        <authorList>
            <person name="Soderlund C."/>
            <person name="Descour A."/>
            <person name="Kudrna D."/>
            <person name="Bomhoff M."/>
            <person name="Boyd L."/>
            <person name="Currie J."/>
            <person name="Angelova A."/>
            <person name="Collura K."/>
            <person name="Wissotski M."/>
            <person name="Ashley E."/>
            <person name="Morrow D."/>
            <person name="Fernandes J."/>
            <person name="Walbot V."/>
            <person name="Yu Y."/>
        </authorList>
    </citation>
    <scope>NUCLEOTIDE SEQUENCE</scope>
    <source>
        <strain evidence="1">B73</strain>
    </source>
</reference>
<proteinExistence type="evidence at transcript level"/>
<dbReference type="EMBL" id="BT068555">
    <property type="protein sequence ID" value="ACN35452.1"/>
    <property type="molecule type" value="mRNA"/>
</dbReference>
<protein>
    <submittedName>
        <fullName evidence="1">Uncharacterized protein</fullName>
    </submittedName>
</protein>
<organism evidence="1">
    <name type="scientific">Zea mays</name>
    <name type="common">Maize</name>
    <dbReference type="NCBI Taxonomy" id="4577"/>
    <lineage>
        <taxon>Eukaryota</taxon>
        <taxon>Viridiplantae</taxon>
        <taxon>Streptophyta</taxon>
        <taxon>Embryophyta</taxon>
        <taxon>Tracheophyta</taxon>
        <taxon>Spermatophyta</taxon>
        <taxon>Magnoliopsida</taxon>
        <taxon>Liliopsida</taxon>
        <taxon>Poales</taxon>
        <taxon>Poaceae</taxon>
        <taxon>PACMAD clade</taxon>
        <taxon>Panicoideae</taxon>
        <taxon>Andropogonodae</taxon>
        <taxon>Andropogoneae</taxon>
        <taxon>Tripsacinae</taxon>
        <taxon>Zea</taxon>
    </lineage>
</organism>
<name>C0PJT6_MAIZE</name>
<dbReference type="AlphaFoldDB" id="C0PJT6"/>